<dbReference type="OMA" id="QNINDTP"/>
<dbReference type="Proteomes" id="UP000001064">
    <property type="component" value="Unassembled WGS sequence"/>
</dbReference>
<dbReference type="Gene3D" id="2.30.29.30">
    <property type="entry name" value="Pleckstrin-homology domain (PH domain)/Phosphotyrosine-binding domain (PTB)"/>
    <property type="match status" value="1"/>
</dbReference>
<accession>F0ZJ48</accession>
<dbReference type="InterPro" id="IPR011993">
    <property type="entry name" value="PH-like_dom_sf"/>
</dbReference>
<dbReference type="PANTHER" id="PTHR16290">
    <property type="entry name" value="TRANSCRIPTION FACTOR SMIF DECAPPING ENZYME DCP1"/>
    <property type="match status" value="1"/>
</dbReference>
<dbReference type="OrthoDB" id="440673at2759"/>
<feature type="compositionally biased region" description="Pro residues" evidence="5">
    <location>
        <begin position="129"/>
        <end position="142"/>
    </location>
</feature>
<evidence type="ECO:0000256" key="2">
    <source>
        <dbReference type="ARBA" id="ARBA00008778"/>
    </source>
</evidence>
<dbReference type="SUPFAM" id="SSF50729">
    <property type="entry name" value="PH domain-like"/>
    <property type="match status" value="1"/>
</dbReference>
<organism evidence="6 7">
    <name type="scientific">Dictyostelium purpureum</name>
    <name type="common">Slime mold</name>
    <dbReference type="NCBI Taxonomy" id="5786"/>
    <lineage>
        <taxon>Eukaryota</taxon>
        <taxon>Amoebozoa</taxon>
        <taxon>Evosea</taxon>
        <taxon>Eumycetozoa</taxon>
        <taxon>Dictyostelia</taxon>
        <taxon>Dictyosteliales</taxon>
        <taxon>Dictyosteliaceae</taxon>
        <taxon>Dictyostelium</taxon>
    </lineage>
</organism>
<dbReference type="KEGG" id="dpp:DICPUDRAFT_78293"/>
<feature type="compositionally biased region" description="Low complexity" evidence="5">
    <location>
        <begin position="143"/>
        <end position="155"/>
    </location>
</feature>
<evidence type="ECO:0000313" key="6">
    <source>
        <dbReference type="EMBL" id="EGC36004.1"/>
    </source>
</evidence>
<evidence type="ECO:0000256" key="1">
    <source>
        <dbReference type="ARBA" id="ARBA00004496"/>
    </source>
</evidence>
<dbReference type="GO" id="GO:0000290">
    <property type="term" value="P:deadenylation-dependent decapping of nuclear-transcribed mRNA"/>
    <property type="evidence" value="ECO:0000318"/>
    <property type="project" value="GO_Central"/>
</dbReference>
<evidence type="ECO:0000256" key="4">
    <source>
        <dbReference type="ARBA" id="ARBA00022664"/>
    </source>
</evidence>
<dbReference type="Pfam" id="PF06058">
    <property type="entry name" value="DCP1"/>
    <property type="match status" value="1"/>
</dbReference>
<dbReference type="InterPro" id="IPR010334">
    <property type="entry name" value="Dcp1"/>
</dbReference>
<protein>
    <recommendedName>
        <fullName evidence="8">mRNA-decapping enzyme-like protein</fullName>
    </recommendedName>
</protein>
<dbReference type="FunCoup" id="F0ZJ48">
    <property type="interactions" value="1"/>
</dbReference>
<proteinExistence type="inferred from homology"/>
<dbReference type="PANTHER" id="PTHR16290:SF0">
    <property type="entry name" value="DECAPPING PROTEIN 1, ISOFORM A"/>
    <property type="match status" value="1"/>
</dbReference>
<dbReference type="VEuPathDB" id="AmoebaDB:DICPUDRAFT_78293"/>
<dbReference type="EMBL" id="GL871040">
    <property type="protein sequence ID" value="EGC36004.1"/>
    <property type="molecule type" value="Genomic_DNA"/>
</dbReference>
<comment type="subcellular location">
    <subcellularLocation>
        <location evidence="1">Cytoplasm</location>
    </subcellularLocation>
</comment>
<dbReference type="GeneID" id="10500327"/>
<name>F0ZJ48_DICPU</name>
<reference evidence="7" key="1">
    <citation type="journal article" date="2011" name="Genome Biol.">
        <title>Comparative genomics of the social amoebae Dictyostelium discoideum and Dictyostelium purpureum.</title>
        <authorList>
            <consortium name="US DOE Joint Genome Institute (JGI-PGF)"/>
            <person name="Sucgang R."/>
            <person name="Kuo A."/>
            <person name="Tian X."/>
            <person name="Salerno W."/>
            <person name="Parikh A."/>
            <person name="Feasley C.L."/>
            <person name="Dalin E."/>
            <person name="Tu H."/>
            <person name="Huang E."/>
            <person name="Barry K."/>
            <person name="Lindquist E."/>
            <person name="Shapiro H."/>
            <person name="Bruce D."/>
            <person name="Schmutz J."/>
            <person name="Salamov A."/>
            <person name="Fey P."/>
            <person name="Gaudet P."/>
            <person name="Anjard C."/>
            <person name="Babu M.M."/>
            <person name="Basu S."/>
            <person name="Bushmanova Y."/>
            <person name="van der Wel H."/>
            <person name="Katoh-Kurasawa M."/>
            <person name="Dinh C."/>
            <person name="Coutinho P.M."/>
            <person name="Saito T."/>
            <person name="Elias M."/>
            <person name="Schaap P."/>
            <person name="Kay R.R."/>
            <person name="Henrissat B."/>
            <person name="Eichinger L."/>
            <person name="Rivero F."/>
            <person name="Putnam N.H."/>
            <person name="West C.M."/>
            <person name="Loomis W.F."/>
            <person name="Chisholm R.L."/>
            <person name="Shaulsky G."/>
            <person name="Strassmann J.E."/>
            <person name="Queller D.C."/>
            <person name="Kuspa A."/>
            <person name="Grigoriev I.V."/>
        </authorList>
    </citation>
    <scope>NUCLEOTIDE SEQUENCE [LARGE SCALE GENOMIC DNA]</scope>
    <source>
        <strain evidence="7">QSDP1</strain>
    </source>
</reference>
<evidence type="ECO:0000313" key="7">
    <source>
        <dbReference type="Proteomes" id="UP000001064"/>
    </source>
</evidence>
<dbReference type="GO" id="GO:0003729">
    <property type="term" value="F:mRNA binding"/>
    <property type="evidence" value="ECO:0000318"/>
    <property type="project" value="GO_Central"/>
</dbReference>
<evidence type="ECO:0000256" key="3">
    <source>
        <dbReference type="ARBA" id="ARBA00022490"/>
    </source>
</evidence>
<dbReference type="eggNOG" id="KOG2868">
    <property type="taxonomic scope" value="Eukaryota"/>
</dbReference>
<feature type="region of interest" description="Disordered" evidence="5">
    <location>
        <begin position="126"/>
        <end position="217"/>
    </location>
</feature>
<keyword evidence="7" id="KW-1185">Reference proteome</keyword>
<dbReference type="GO" id="GO:0031087">
    <property type="term" value="P:deadenylation-independent decapping of nuclear-transcribed mRNA"/>
    <property type="evidence" value="ECO:0000318"/>
    <property type="project" value="GO_Central"/>
</dbReference>
<dbReference type="GO" id="GO:0000932">
    <property type="term" value="C:P-body"/>
    <property type="evidence" value="ECO:0000318"/>
    <property type="project" value="GO_Central"/>
</dbReference>
<feature type="compositionally biased region" description="Polar residues" evidence="5">
    <location>
        <begin position="233"/>
        <end position="251"/>
    </location>
</feature>
<dbReference type="GO" id="GO:0006397">
    <property type="term" value="P:mRNA processing"/>
    <property type="evidence" value="ECO:0007669"/>
    <property type="project" value="UniProtKB-KW"/>
</dbReference>
<evidence type="ECO:0008006" key="8">
    <source>
        <dbReference type="Google" id="ProtNLM"/>
    </source>
</evidence>
<comment type="similarity">
    <text evidence="2">Belongs to the DCP1 family.</text>
</comment>
<gene>
    <name evidence="6" type="ORF">DICPUDRAFT_78293</name>
</gene>
<dbReference type="STRING" id="5786.F0ZJ48"/>
<dbReference type="CDD" id="cd09804">
    <property type="entry name" value="Dcp1"/>
    <property type="match status" value="1"/>
</dbReference>
<feature type="region of interest" description="Disordered" evidence="5">
    <location>
        <begin position="233"/>
        <end position="254"/>
    </location>
</feature>
<dbReference type="InParanoid" id="F0ZJ48"/>
<keyword evidence="4" id="KW-0507">mRNA processing</keyword>
<dbReference type="AlphaFoldDB" id="F0ZJ48"/>
<evidence type="ECO:0000256" key="5">
    <source>
        <dbReference type="SAM" id="MobiDB-lite"/>
    </source>
</evidence>
<dbReference type="GO" id="GO:0008047">
    <property type="term" value="F:enzyme activator activity"/>
    <property type="evidence" value="ECO:0007669"/>
    <property type="project" value="InterPro"/>
</dbReference>
<sequence>MASATIESQQQNLSALQRLDNKVLGILGTSTHATAYRFDETLKQWSRKDIEGSLFVVNRSEFPYCKLIIMNRLSTKNLCDEIYEKMVIKCQDTYLIYRNKNEEICGIWFYEPSDQEKIFNLLKEVQKNPPLPPQQPPQPPQQPQQSLPPHQQQQSMIPPPGFMMHQHPQYMSPHPPHTYQPPYNMQMAAHPSQNFSNSNPSTPNKENNIQPSPPQQINKNNIEMEENIITPNTLMQQTNSTKTSQPVSPSNGKKEVPLLSVLMNSVVIKENTVTKDQIRETLKRLANDDNFIDLVYNAYINE</sequence>
<dbReference type="RefSeq" id="XP_003287442.1">
    <property type="nucleotide sequence ID" value="XM_003287394.1"/>
</dbReference>
<keyword evidence="3" id="KW-0963">Cytoplasm</keyword>
<feature type="compositionally biased region" description="Polar residues" evidence="5">
    <location>
        <begin position="191"/>
        <end position="210"/>
    </location>
</feature>